<dbReference type="Pfam" id="PF00701">
    <property type="entry name" value="DHDPS"/>
    <property type="match status" value="1"/>
</dbReference>
<evidence type="ECO:0000256" key="12">
    <source>
        <dbReference type="HAMAP-Rule" id="MF_00418"/>
    </source>
</evidence>
<dbReference type="PROSITE" id="PS00666">
    <property type="entry name" value="DHDPS_2"/>
    <property type="match status" value="1"/>
</dbReference>
<dbReference type="GO" id="GO:0005829">
    <property type="term" value="C:cytosol"/>
    <property type="evidence" value="ECO:0007669"/>
    <property type="project" value="TreeGrafter"/>
</dbReference>
<comment type="subunit">
    <text evidence="12">Homotetramer; dimer of dimers.</text>
</comment>
<evidence type="ECO:0000256" key="4">
    <source>
        <dbReference type="ARBA" id="ARBA00012086"/>
    </source>
</evidence>
<evidence type="ECO:0000256" key="13">
    <source>
        <dbReference type="PIRNR" id="PIRNR001365"/>
    </source>
</evidence>
<evidence type="ECO:0000313" key="17">
    <source>
        <dbReference type="Proteomes" id="UP000002209"/>
    </source>
</evidence>
<reference evidence="17" key="1">
    <citation type="submission" date="2006-03" db="EMBL/GenBank/DDBJ databases">
        <title>Complete genome sequence of Gemmatimonas aurantiaca T-27 that represents a novel phylum Gemmatimonadetes.</title>
        <authorList>
            <person name="Takasaki K."/>
            <person name="Ichikawa N."/>
            <person name="Miura H."/>
            <person name="Matsushita S."/>
            <person name="Watanabe Y."/>
            <person name="Oguchi A."/>
            <person name="Ankai A."/>
            <person name="Yashiro I."/>
            <person name="Takahashi M."/>
            <person name="Terui Y."/>
            <person name="Fukui S."/>
            <person name="Yokoyama H."/>
            <person name="Tanikawa S."/>
            <person name="Hanada S."/>
            <person name="Kamagata Y."/>
            <person name="Fujita N."/>
        </authorList>
    </citation>
    <scope>NUCLEOTIDE SEQUENCE [LARGE SCALE GENOMIC DNA]</scope>
    <source>
        <strain evidence="17">T-27 / DSM 14586 / JCM 11422 / NBRC 100505</strain>
    </source>
</reference>
<evidence type="ECO:0000256" key="10">
    <source>
        <dbReference type="ARBA" id="ARBA00023270"/>
    </source>
</evidence>
<dbReference type="NCBIfam" id="TIGR00674">
    <property type="entry name" value="dapA"/>
    <property type="match status" value="1"/>
</dbReference>
<dbReference type="Proteomes" id="UP000002209">
    <property type="component" value="Chromosome"/>
</dbReference>
<keyword evidence="6 12" id="KW-0028">Amino-acid biosynthesis</keyword>
<dbReference type="InterPro" id="IPR005263">
    <property type="entry name" value="DapA"/>
</dbReference>
<keyword evidence="8 12" id="KW-0457">Lysine biosynthesis</keyword>
<dbReference type="HOGENOM" id="CLU_049343_7_1_0"/>
<dbReference type="PRINTS" id="PR00146">
    <property type="entry name" value="DHPICSNTHASE"/>
</dbReference>
<feature type="active site" description="Proton donor/acceptor" evidence="12 14">
    <location>
        <position position="136"/>
    </location>
</feature>
<feature type="site" description="Part of a proton relay during catalysis" evidence="12">
    <location>
        <position position="47"/>
    </location>
</feature>
<name>C1A409_GEMAT</name>
<dbReference type="RefSeq" id="WP_012683281.1">
    <property type="nucleotide sequence ID" value="NC_012489.1"/>
</dbReference>
<dbReference type="HAMAP" id="MF_00418">
    <property type="entry name" value="DapA"/>
    <property type="match status" value="1"/>
</dbReference>
<dbReference type="STRING" id="379066.GAU_1792"/>
<dbReference type="PANTHER" id="PTHR12128">
    <property type="entry name" value="DIHYDRODIPICOLINATE SYNTHASE"/>
    <property type="match status" value="1"/>
</dbReference>
<evidence type="ECO:0000256" key="6">
    <source>
        <dbReference type="ARBA" id="ARBA00022605"/>
    </source>
</evidence>
<keyword evidence="10 12" id="KW-0704">Schiff base</keyword>
<comment type="function">
    <text evidence="1 12">Catalyzes the condensation of (S)-aspartate-beta-semialdehyde [(S)-ASA] and pyruvate to 4-hydroxy-tetrahydrodipicolinate (HTPA).</text>
</comment>
<dbReference type="SMART" id="SM01130">
    <property type="entry name" value="DHDPS"/>
    <property type="match status" value="1"/>
</dbReference>
<keyword evidence="9 12" id="KW-0456">Lyase</keyword>
<keyword evidence="5 12" id="KW-0963">Cytoplasm</keyword>
<evidence type="ECO:0000256" key="7">
    <source>
        <dbReference type="ARBA" id="ARBA00022915"/>
    </source>
</evidence>
<comment type="similarity">
    <text evidence="3 12 13">Belongs to the DapA family.</text>
</comment>
<dbReference type="InterPro" id="IPR013785">
    <property type="entry name" value="Aldolase_TIM"/>
</dbReference>
<dbReference type="CDD" id="cd00950">
    <property type="entry name" value="DHDPS"/>
    <property type="match status" value="1"/>
</dbReference>
<dbReference type="EMBL" id="AP009153">
    <property type="protein sequence ID" value="BAH38834.1"/>
    <property type="molecule type" value="Genomic_DNA"/>
</dbReference>
<evidence type="ECO:0000256" key="8">
    <source>
        <dbReference type="ARBA" id="ARBA00023154"/>
    </source>
</evidence>
<dbReference type="InterPro" id="IPR002220">
    <property type="entry name" value="DapA-like"/>
</dbReference>
<dbReference type="Gene3D" id="3.20.20.70">
    <property type="entry name" value="Aldolase class I"/>
    <property type="match status" value="1"/>
</dbReference>
<evidence type="ECO:0000256" key="14">
    <source>
        <dbReference type="PIRSR" id="PIRSR001365-1"/>
    </source>
</evidence>
<dbReference type="PIRSF" id="PIRSF001365">
    <property type="entry name" value="DHDPS"/>
    <property type="match status" value="1"/>
</dbReference>
<dbReference type="GO" id="GO:0008840">
    <property type="term" value="F:4-hydroxy-tetrahydrodipicolinate synthase activity"/>
    <property type="evidence" value="ECO:0007669"/>
    <property type="project" value="UniProtKB-UniRule"/>
</dbReference>
<keyword evidence="7 12" id="KW-0220">Diaminopimelate biosynthesis</keyword>
<feature type="binding site" evidence="12 15">
    <location>
        <position position="206"/>
    </location>
    <ligand>
        <name>pyruvate</name>
        <dbReference type="ChEBI" id="CHEBI:15361"/>
    </ligand>
</feature>
<dbReference type="UniPathway" id="UPA00034">
    <property type="reaction ID" value="UER00017"/>
</dbReference>
<feature type="binding site" evidence="12 15">
    <location>
        <position position="48"/>
    </location>
    <ligand>
        <name>pyruvate</name>
        <dbReference type="ChEBI" id="CHEBI:15361"/>
    </ligand>
</feature>
<evidence type="ECO:0000313" key="16">
    <source>
        <dbReference type="EMBL" id="BAH38834.1"/>
    </source>
</evidence>
<dbReference type="SUPFAM" id="SSF51569">
    <property type="entry name" value="Aldolase"/>
    <property type="match status" value="1"/>
</dbReference>
<dbReference type="AlphaFoldDB" id="C1A409"/>
<evidence type="ECO:0000256" key="3">
    <source>
        <dbReference type="ARBA" id="ARBA00007592"/>
    </source>
</evidence>
<sequence>MTSRLRGCGTALVTPFTTGGVLDEDALRALVDWQIAQGMHMLIPCGSTGEAVTLSAAEHRRVVEITVEQVNGRIPVIAGAGSNDTQKAITLSREMQAIGATHLLHVTPMYNKPPQRALVAHFRAIADACDLPIVIYNVPGRTGVNLEARTCLELAADPRFVAVKEASGSVAQIAAIIRDRPEHFAVLSGDDGLTLAVMAHGGEGVISVVSNVAPGIMVALCEAMERGDLAAARALDTRIAPLIDAAFVESNPIPAKAMLSMMGRMTETLRLPLVPLADVHRPRVRDILLQVGALAS</sequence>
<dbReference type="EC" id="4.3.3.7" evidence="4 12"/>
<evidence type="ECO:0000256" key="5">
    <source>
        <dbReference type="ARBA" id="ARBA00022490"/>
    </source>
</evidence>
<evidence type="ECO:0000256" key="1">
    <source>
        <dbReference type="ARBA" id="ARBA00003294"/>
    </source>
</evidence>
<keyword evidence="17" id="KW-1185">Reference proteome</keyword>
<feature type="site" description="Part of a proton relay during catalysis" evidence="12">
    <location>
        <position position="110"/>
    </location>
</feature>
<feature type="active site" description="Schiff-base intermediate with substrate" evidence="12 14">
    <location>
        <position position="164"/>
    </location>
</feature>
<dbReference type="KEGG" id="gau:GAU_1792"/>
<dbReference type="PANTHER" id="PTHR12128:SF66">
    <property type="entry name" value="4-HYDROXY-2-OXOGLUTARATE ALDOLASE, MITOCHONDRIAL"/>
    <property type="match status" value="1"/>
</dbReference>
<proteinExistence type="inferred from homology"/>
<comment type="pathway">
    <text evidence="2 12">Amino-acid biosynthesis; L-lysine biosynthesis via DAP pathway; (S)-tetrahydrodipicolinate from L-aspartate: step 3/4.</text>
</comment>
<comment type="catalytic activity">
    <reaction evidence="11 12">
        <text>L-aspartate 4-semialdehyde + pyruvate = (2S,4S)-4-hydroxy-2,3,4,5-tetrahydrodipicolinate + H2O + H(+)</text>
        <dbReference type="Rhea" id="RHEA:34171"/>
        <dbReference type="ChEBI" id="CHEBI:15361"/>
        <dbReference type="ChEBI" id="CHEBI:15377"/>
        <dbReference type="ChEBI" id="CHEBI:15378"/>
        <dbReference type="ChEBI" id="CHEBI:67139"/>
        <dbReference type="ChEBI" id="CHEBI:537519"/>
        <dbReference type="EC" id="4.3.3.7"/>
    </reaction>
</comment>
<dbReference type="GO" id="GO:0019877">
    <property type="term" value="P:diaminopimelate biosynthetic process"/>
    <property type="evidence" value="ECO:0007669"/>
    <property type="project" value="UniProtKB-UniRule"/>
</dbReference>
<dbReference type="eggNOG" id="COG0329">
    <property type="taxonomic scope" value="Bacteria"/>
</dbReference>
<organism evidence="16 17">
    <name type="scientific">Gemmatimonas aurantiaca (strain DSM 14586 / JCM 11422 / NBRC 100505 / T-27)</name>
    <dbReference type="NCBI Taxonomy" id="379066"/>
    <lineage>
        <taxon>Bacteria</taxon>
        <taxon>Pseudomonadati</taxon>
        <taxon>Gemmatimonadota</taxon>
        <taxon>Gemmatimonadia</taxon>
        <taxon>Gemmatimonadales</taxon>
        <taxon>Gemmatimonadaceae</taxon>
        <taxon>Gemmatimonas</taxon>
    </lineage>
</organism>
<dbReference type="OrthoDB" id="9782828at2"/>
<dbReference type="InterPro" id="IPR020625">
    <property type="entry name" value="Schiff_base-form_aldolases_AS"/>
</dbReference>
<protein>
    <recommendedName>
        <fullName evidence="4 12">4-hydroxy-tetrahydrodipicolinate synthase</fullName>
        <shortName evidence="12">HTPA synthase</shortName>
        <ecNumber evidence="4 12">4.3.3.7</ecNumber>
    </recommendedName>
</protein>
<gene>
    <name evidence="12 16" type="primary">dapA</name>
    <name evidence="16" type="ordered locus">GAU_1792</name>
</gene>
<comment type="subcellular location">
    <subcellularLocation>
        <location evidence="12">Cytoplasm</location>
    </subcellularLocation>
</comment>
<evidence type="ECO:0000256" key="2">
    <source>
        <dbReference type="ARBA" id="ARBA00005120"/>
    </source>
</evidence>
<dbReference type="GO" id="GO:0009089">
    <property type="term" value="P:lysine biosynthetic process via diaminopimelate"/>
    <property type="evidence" value="ECO:0007669"/>
    <property type="project" value="UniProtKB-UniRule"/>
</dbReference>
<evidence type="ECO:0000256" key="15">
    <source>
        <dbReference type="PIRSR" id="PIRSR001365-2"/>
    </source>
</evidence>
<accession>C1A409</accession>
<comment type="caution">
    <text evidence="12">Was originally thought to be a dihydrodipicolinate synthase (DHDPS), catalyzing the condensation of (S)-aspartate-beta-semialdehyde [(S)-ASA] and pyruvate to dihydrodipicolinate (DHDP). However, it was shown in E.coli that the product of the enzymatic reaction is not dihydrodipicolinate but in fact (4S)-4-hydroxy-2,3,4,5-tetrahydro-(2S)-dipicolinic acid (HTPA), and that the consecutive dehydration reaction leading to DHDP is not spontaneous but catalyzed by DapB.</text>
</comment>
<evidence type="ECO:0000256" key="11">
    <source>
        <dbReference type="ARBA" id="ARBA00047836"/>
    </source>
</evidence>
<evidence type="ECO:0000256" key="9">
    <source>
        <dbReference type="ARBA" id="ARBA00023239"/>
    </source>
</evidence>